<accession>A0AAV7WI14</accession>
<evidence type="ECO:0000313" key="1">
    <source>
        <dbReference type="EMBL" id="KAJ1212729.1"/>
    </source>
</evidence>
<proteinExistence type="predicted"/>
<keyword evidence="2" id="KW-1185">Reference proteome</keyword>
<name>A0AAV7WI14_PLEWA</name>
<dbReference type="Proteomes" id="UP001066276">
    <property type="component" value="Chromosome 1_1"/>
</dbReference>
<organism evidence="1 2">
    <name type="scientific">Pleurodeles waltl</name>
    <name type="common">Iberian ribbed newt</name>
    <dbReference type="NCBI Taxonomy" id="8319"/>
    <lineage>
        <taxon>Eukaryota</taxon>
        <taxon>Metazoa</taxon>
        <taxon>Chordata</taxon>
        <taxon>Craniata</taxon>
        <taxon>Vertebrata</taxon>
        <taxon>Euteleostomi</taxon>
        <taxon>Amphibia</taxon>
        <taxon>Batrachia</taxon>
        <taxon>Caudata</taxon>
        <taxon>Salamandroidea</taxon>
        <taxon>Salamandridae</taxon>
        <taxon>Pleurodelinae</taxon>
        <taxon>Pleurodeles</taxon>
    </lineage>
</organism>
<dbReference type="AlphaFoldDB" id="A0AAV7WI14"/>
<gene>
    <name evidence="1" type="ORF">NDU88_000378</name>
</gene>
<sequence>MRSFLEEVDLPTSNPLEREDLNAPLTMQEIRGSIRGAATNMTMGFDGLPIEYYKPYKHHLVRKLLELYLIAAMEGHLLQTTQESLLLSLPRPGKDPVELASCPPLSMFGLDYKILNKTLAGHLWAGAHRVHPQEIYYV</sequence>
<evidence type="ECO:0000313" key="2">
    <source>
        <dbReference type="Proteomes" id="UP001066276"/>
    </source>
</evidence>
<reference evidence="1" key="1">
    <citation type="journal article" date="2022" name="bioRxiv">
        <title>Sequencing and chromosome-scale assembly of the giantPleurodeles waltlgenome.</title>
        <authorList>
            <person name="Brown T."/>
            <person name="Elewa A."/>
            <person name="Iarovenko S."/>
            <person name="Subramanian E."/>
            <person name="Araus A.J."/>
            <person name="Petzold A."/>
            <person name="Susuki M."/>
            <person name="Suzuki K.-i.T."/>
            <person name="Hayashi T."/>
            <person name="Toyoda A."/>
            <person name="Oliveira C."/>
            <person name="Osipova E."/>
            <person name="Leigh N.D."/>
            <person name="Simon A."/>
            <person name="Yun M.H."/>
        </authorList>
    </citation>
    <scope>NUCLEOTIDE SEQUENCE</scope>
    <source>
        <strain evidence="1">20211129_DDA</strain>
        <tissue evidence="1">Liver</tissue>
    </source>
</reference>
<protein>
    <submittedName>
        <fullName evidence="1">Uncharacterized protein</fullName>
    </submittedName>
</protein>
<dbReference type="PANTHER" id="PTHR19446">
    <property type="entry name" value="REVERSE TRANSCRIPTASES"/>
    <property type="match status" value="1"/>
</dbReference>
<dbReference type="EMBL" id="JANPWB010000001">
    <property type="protein sequence ID" value="KAJ1212729.1"/>
    <property type="molecule type" value="Genomic_DNA"/>
</dbReference>
<comment type="caution">
    <text evidence="1">The sequence shown here is derived from an EMBL/GenBank/DDBJ whole genome shotgun (WGS) entry which is preliminary data.</text>
</comment>